<dbReference type="GO" id="GO:0009062">
    <property type="term" value="P:fatty acid catabolic process"/>
    <property type="evidence" value="ECO:0007669"/>
    <property type="project" value="InterPro"/>
</dbReference>
<evidence type="ECO:0000256" key="3">
    <source>
        <dbReference type="ARBA" id="ARBA00023002"/>
    </source>
</evidence>
<sequence>MTTPVSQLDYQDRVVVISGGSSGIGLGISRHLAALGAQLVIIGRTQSKLDHAVAQISAAGGRAIAYAVDVRESAKLAEHMADCKSRFGGIDVVIAAAAGNFFVPAERMSANAFKTVVEIDLVGTFNLFAAAFPALNKPGAAMLAITAPQAQRPMANQAHACAAKAGIDMLVKCLAMEWGAQGIRVNAVSPGPIAGTEGLTRLSATPEVERFVRDATALKHFGEVGDIAQAAAFLCSSQAGYVTGTVLDCDGGMRHGNFVSP</sequence>
<dbReference type="Proteomes" id="UP000472676">
    <property type="component" value="Unassembled WGS sequence"/>
</dbReference>
<reference evidence="5 6" key="1">
    <citation type="journal article" date="2014" name="Int. J. Syst. Evol. Microbiol.">
        <title>Solimonas terrae sp. nov., isolated from soil.</title>
        <authorList>
            <person name="Kim S.J."/>
            <person name="Moon J.Y."/>
            <person name="Weon H.Y."/>
            <person name="Ahn J.H."/>
            <person name="Chen W.M."/>
            <person name="Kwon S.W."/>
        </authorList>
    </citation>
    <scope>NUCLEOTIDE SEQUENCE [LARGE SCALE GENOMIC DNA]</scope>
    <source>
        <strain evidence="5 6">KIS83-12</strain>
    </source>
</reference>
<dbReference type="SMART" id="SM00822">
    <property type="entry name" value="PKS_KR"/>
    <property type="match status" value="1"/>
</dbReference>
<keyword evidence="3" id="KW-0560">Oxidoreductase</keyword>
<dbReference type="Pfam" id="PF13561">
    <property type="entry name" value="adh_short_C2"/>
    <property type="match status" value="1"/>
</dbReference>
<dbReference type="GO" id="GO:0008670">
    <property type="term" value="F:2,4-dienoyl-CoA reductase (NADPH) activity"/>
    <property type="evidence" value="ECO:0007669"/>
    <property type="project" value="InterPro"/>
</dbReference>
<dbReference type="FunFam" id="3.40.50.720:FF:000084">
    <property type="entry name" value="Short-chain dehydrogenase reductase"/>
    <property type="match status" value="1"/>
</dbReference>
<proteinExistence type="inferred from homology"/>
<feature type="domain" description="Ketoreductase" evidence="4">
    <location>
        <begin position="13"/>
        <end position="196"/>
    </location>
</feature>
<dbReference type="InterPro" id="IPR036291">
    <property type="entry name" value="NAD(P)-bd_dom_sf"/>
</dbReference>
<dbReference type="InterPro" id="IPR002347">
    <property type="entry name" value="SDR_fam"/>
</dbReference>
<keyword evidence="6" id="KW-1185">Reference proteome</keyword>
<dbReference type="Gene3D" id="3.40.50.720">
    <property type="entry name" value="NAD(P)-binding Rossmann-like Domain"/>
    <property type="match status" value="1"/>
</dbReference>
<organism evidence="5 6">
    <name type="scientific">Solimonas terrae</name>
    <dbReference type="NCBI Taxonomy" id="1396819"/>
    <lineage>
        <taxon>Bacteria</taxon>
        <taxon>Pseudomonadati</taxon>
        <taxon>Pseudomonadota</taxon>
        <taxon>Gammaproteobacteria</taxon>
        <taxon>Nevskiales</taxon>
        <taxon>Nevskiaceae</taxon>
        <taxon>Solimonas</taxon>
    </lineage>
</organism>
<evidence type="ECO:0000256" key="1">
    <source>
        <dbReference type="ARBA" id="ARBA00006484"/>
    </source>
</evidence>
<dbReference type="PANTHER" id="PTHR43296:SF2">
    <property type="entry name" value="PEROXISOMAL 2,4-DIENOYL-COA REDUCTASE [(3E)-ENOYL-COA-PRODUCING]"/>
    <property type="match status" value="1"/>
</dbReference>
<protein>
    <submittedName>
        <fullName evidence="5">SDR family oxidoreductase</fullName>
    </submittedName>
</protein>
<accession>A0A6M2BY64</accession>
<dbReference type="InterPro" id="IPR057326">
    <property type="entry name" value="KR_dom"/>
</dbReference>
<keyword evidence="2" id="KW-0521">NADP</keyword>
<dbReference type="SUPFAM" id="SSF51735">
    <property type="entry name" value="NAD(P)-binding Rossmann-fold domains"/>
    <property type="match status" value="1"/>
</dbReference>
<dbReference type="PANTHER" id="PTHR43296">
    <property type="entry name" value="PEROXISOMAL 2,4-DIENOYL-COA REDUCTASE"/>
    <property type="match status" value="1"/>
</dbReference>
<dbReference type="AlphaFoldDB" id="A0A6M2BY64"/>
<comment type="similarity">
    <text evidence="1">Belongs to the short-chain dehydrogenases/reductases (SDR) family.</text>
</comment>
<gene>
    <name evidence="5" type="ORF">G7Y85_19945</name>
</gene>
<dbReference type="RefSeq" id="WP_166261770.1">
    <property type="nucleotide sequence ID" value="NZ_JAAMOW010000015.1"/>
</dbReference>
<comment type="caution">
    <text evidence="5">The sequence shown here is derived from an EMBL/GenBank/DDBJ whole genome shotgun (WGS) entry which is preliminary data.</text>
</comment>
<evidence type="ECO:0000259" key="4">
    <source>
        <dbReference type="SMART" id="SM00822"/>
    </source>
</evidence>
<evidence type="ECO:0000313" key="5">
    <source>
        <dbReference type="EMBL" id="NGY07053.1"/>
    </source>
</evidence>
<name>A0A6M2BY64_9GAMM</name>
<evidence type="ECO:0000313" key="6">
    <source>
        <dbReference type="Proteomes" id="UP000472676"/>
    </source>
</evidence>
<dbReference type="PRINTS" id="PR00081">
    <property type="entry name" value="GDHRDH"/>
</dbReference>
<evidence type="ECO:0000256" key="2">
    <source>
        <dbReference type="ARBA" id="ARBA00022857"/>
    </source>
</evidence>
<dbReference type="NCBIfam" id="NF005752">
    <property type="entry name" value="PRK07576.1"/>
    <property type="match status" value="1"/>
</dbReference>
<dbReference type="InterPro" id="IPR045017">
    <property type="entry name" value="DECR2-like"/>
</dbReference>
<dbReference type="EMBL" id="JAAMOW010000015">
    <property type="protein sequence ID" value="NGY07053.1"/>
    <property type="molecule type" value="Genomic_DNA"/>
</dbReference>